<accession>A0AAD8UT78</accession>
<dbReference type="RefSeq" id="XP_060367398.1">
    <property type="nucleotide sequence ID" value="XM_060513881.1"/>
</dbReference>
<name>A0AAD8UT78_GLOAC</name>
<dbReference type="GeneID" id="85397779"/>
<dbReference type="EMBL" id="JAHMHS010000025">
    <property type="protein sequence ID" value="KAK1727343.1"/>
    <property type="molecule type" value="Genomic_DNA"/>
</dbReference>
<gene>
    <name evidence="1" type="ORF">BDZ83DRAFT_750124</name>
</gene>
<reference evidence="1" key="1">
    <citation type="submission" date="2021-12" db="EMBL/GenBank/DDBJ databases">
        <title>Comparative genomics, transcriptomics and evolutionary studies reveal genomic signatures of adaptation to plant cell wall in hemibiotrophic fungi.</title>
        <authorList>
            <consortium name="DOE Joint Genome Institute"/>
            <person name="Baroncelli R."/>
            <person name="Diaz J.F."/>
            <person name="Benocci T."/>
            <person name="Peng M."/>
            <person name="Battaglia E."/>
            <person name="Haridas S."/>
            <person name="Andreopoulos W."/>
            <person name="Labutti K."/>
            <person name="Pangilinan J."/>
            <person name="Floch G.L."/>
            <person name="Makela M.R."/>
            <person name="Henrissat B."/>
            <person name="Grigoriev I.V."/>
            <person name="Crouch J.A."/>
            <person name="De Vries R.P."/>
            <person name="Sukno S.A."/>
            <person name="Thon M.R."/>
        </authorList>
    </citation>
    <scope>NUCLEOTIDE SEQUENCE</scope>
    <source>
        <strain evidence="1">CBS 112980</strain>
    </source>
</reference>
<evidence type="ECO:0000313" key="2">
    <source>
        <dbReference type="Proteomes" id="UP001244207"/>
    </source>
</evidence>
<comment type="caution">
    <text evidence="1">The sequence shown here is derived from an EMBL/GenBank/DDBJ whole genome shotgun (WGS) entry which is preliminary data.</text>
</comment>
<organism evidence="1 2">
    <name type="scientific">Glomerella acutata</name>
    <name type="common">Colletotrichum acutatum</name>
    <dbReference type="NCBI Taxonomy" id="27357"/>
    <lineage>
        <taxon>Eukaryota</taxon>
        <taxon>Fungi</taxon>
        <taxon>Dikarya</taxon>
        <taxon>Ascomycota</taxon>
        <taxon>Pezizomycotina</taxon>
        <taxon>Sordariomycetes</taxon>
        <taxon>Hypocreomycetidae</taxon>
        <taxon>Glomerellales</taxon>
        <taxon>Glomerellaceae</taxon>
        <taxon>Colletotrichum</taxon>
        <taxon>Colletotrichum acutatum species complex</taxon>
    </lineage>
</organism>
<dbReference type="Proteomes" id="UP001244207">
    <property type="component" value="Unassembled WGS sequence"/>
</dbReference>
<protein>
    <submittedName>
        <fullName evidence="1">Uncharacterized protein</fullName>
    </submittedName>
</protein>
<dbReference type="AlphaFoldDB" id="A0AAD8UT78"/>
<sequence length="694" mass="79052">MDFLSQEELLKYRTLTQILSLTNDLPIVSPSNLGLIRGRRGTLSSDAFPYLFAFAQLVTYKNQVATTIFNLGDRTKPPRVVVVGNASASAAASQTASRDTRQSQLVCKKTQLTGTSFPAGTKAAAQYYVDMIDKTTEDGKLQSRITFAVHENNLVGMLRQTRIAQTDDELDIAGENLMDYLAIISCEKTHNRLFQSGPVHCVKGTETLEATTEAAKHTLTRTFYDILTMDVSNCEWAYTSRSLPPVVPLTWHQNQVYRCVVKFLQLHRQDQVLDHYPRPDASWYNATGRVVFHHIITRLLEGLARAVEKLLMQKWECHRRKTDILLGIGSREPDVSSLQRAAEQLSDWAHHLSELRLGFSKILPHHFKWLKRELRRNNSDLLKQKNAPSDAEFSSSNDTVEDFSGILVAEERLDTGNPEYSPDFAKLSELSHDDWANGAINYLRFILRDISTHVELDRLEICEEPNWREYFSNIVKKGEFHLIEVNTEHNDHKMMSIRKVLEEELGSGGEEDPEHPDPLGEILHWINSENNGTNLMIGEYDFDSTYFSGGYRCESTMLCLQLLARERDNLSPASINSGMVLPEKEVTDLFQDDIVIMPSSRLCCPSCMHLVQYFYYHHRRRTQAIWGSDVHKDWVPCSLPPWIPRKAGEWMLAQASNSLKQRLEGIIDAMEVSRPDDAATALQELHPTPELDMD</sequence>
<evidence type="ECO:0000313" key="1">
    <source>
        <dbReference type="EMBL" id="KAK1727343.1"/>
    </source>
</evidence>
<proteinExistence type="predicted"/>
<keyword evidence="2" id="KW-1185">Reference proteome</keyword>